<dbReference type="RefSeq" id="WP_069600485.1">
    <property type="nucleotide sequence ID" value="NZ_CP017150.1"/>
</dbReference>
<reference evidence="2" key="1">
    <citation type="submission" date="2016-09" db="EMBL/GenBank/DDBJ databases">
        <title>Complete Genome Sequence of Brevibacterium linens SMQ-1335.</title>
        <authorList>
            <person name="de Melo A.G."/>
            <person name="Labrie S.J."/>
            <person name="Dumaresq J."/>
            <person name="Roberts R.J."/>
            <person name="Tremblay D.M."/>
            <person name="Moineau S."/>
        </authorList>
    </citation>
    <scope>NUCLEOTIDE SEQUENCE [LARGE SCALE GENOMIC DNA]</scope>
    <source>
        <strain evidence="2">SMQ-1335</strain>
    </source>
</reference>
<dbReference type="EMBL" id="CP017150">
    <property type="protein sequence ID" value="AOP54346.1"/>
    <property type="molecule type" value="Genomic_DNA"/>
</dbReference>
<sequence>MDDHAECEVLGTSPAELDVELVWGVPGGLGQSWEPVGSAAGIPGVLPPPSEVEELYAAAAAEPPLNEDPKHAALFGSLYDLSVRNGQVLVAATHSEGRLRSIAYGHFWSWAEQDHEWAHELRSTLGDAAATIEWSFALNLLARDPHLHQSGLGRATLQAWLAGISGYSCWLQTTDIDSPARRLYESLGFFDLGHGPEAPNGQLGLIMFRPPF</sequence>
<dbReference type="eggNOG" id="ENOG5031X4U">
    <property type="taxonomic scope" value="Bacteria"/>
</dbReference>
<dbReference type="InterPro" id="IPR016181">
    <property type="entry name" value="Acyl_CoA_acyltransferase"/>
</dbReference>
<dbReference type="Proteomes" id="UP000094793">
    <property type="component" value="Chromosome"/>
</dbReference>
<evidence type="ECO:0000313" key="2">
    <source>
        <dbReference type="Proteomes" id="UP000094793"/>
    </source>
</evidence>
<dbReference type="Gene3D" id="3.40.630.30">
    <property type="match status" value="1"/>
</dbReference>
<name>A0A1D7W5P2_BREAU</name>
<organism evidence="1 2">
    <name type="scientific">Brevibacterium aurantiacum</name>
    <dbReference type="NCBI Taxonomy" id="273384"/>
    <lineage>
        <taxon>Bacteria</taxon>
        <taxon>Bacillati</taxon>
        <taxon>Actinomycetota</taxon>
        <taxon>Actinomycetes</taxon>
        <taxon>Micrococcales</taxon>
        <taxon>Brevibacteriaceae</taxon>
        <taxon>Brevibacterium</taxon>
    </lineage>
</organism>
<proteinExistence type="predicted"/>
<evidence type="ECO:0000313" key="1">
    <source>
        <dbReference type="EMBL" id="AOP54346.1"/>
    </source>
</evidence>
<gene>
    <name evidence="1" type="ORF">BLSMQ_2640</name>
</gene>
<accession>A0A1D7W5P2</accession>
<dbReference type="OrthoDB" id="529907at2"/>
<protein>
    <submittedName>
        <fullName evidence="1">Uncharacterized protein</fullName>
    </submittedName>
</protein>
<dbReference type="AlphaFoldDB" id="A0A1D7W5P2"/>
<dbReference type="PATRIC" id="fig|1703.10.peg.2723"/>
<dbReference type="KEGG" id="blin:BLSMQ_2640"/>
<dbReference type="SUPFAM" id="SSF55729">
    <property type="entry name" value="Acyl-CoA N-acyltransferases (Nat)"/>
    <property type="match status" value="1"/>
</dbReference>